<accession>A0A2S9PNJ0</accession>
<dbReference type="PROSITE" id="PS51186">
    <property type="entry name" value="GNAT"/>
    <property type="match status" value="1"/>
</dbReference>
<proteinExistence type="predicted"/>
<protein>
    <submittedName>
        <fullName evidence="2">GNAT family N-acetyltransferase</fullName>
    </submittedName>
</protein>
<dbReference type="Proteomes" id="UP000239322">
    <property type="component" value="Unassembled WGS sequence"/>
</dbReference>
<organism evidence="2 3">
    <name type="scientific">Streptomyces solincola</name>
    <dbReference type="NCBI Taxonomy" id="2100817"/>
    <lineage>
        <taxon>Bacteria</taxon>
        <taxon>Bacillati</taxon>
        <taxon>Actinomycetota</taxon>
        <taxon>Actinomycetes</taxon>
        <taxon>Kitasatosporales</taxon>
        <taxon>Streptomycetaceae</taxon>
        <taxon>Streptomyces</taxon>
    </lineage>
</organism>
<dbReference type="PANTHER" id="PTHR43072">
    <property type="entry name" value="N-ACETYLTRANSFERASE"/>
    <property type="match status" value="1"/>
</dbReference>
<dbReference type="Gene3D" id="3.40.630.30">
    <property type="match status" value="1"/>
</dbReference>
<dbReference type="SUPFAM" id="SSF55729">
    <property type="entry name" value="Acyl-CoA N-acyltransferases (Nat)"/>
    <property type="match status" value="1"/>
</dbReference>
<dbReference type="OrthoDB" id="9802340at2"/>
<comment type="caution">
    <text evidence="2">The sequence shown here is derived from an EMBL/GenBank/DDBJ whole genome shotgun (WGS) entry which is preliminary data.</text>
</comment>
<dbReference type="InterPro" id="IPR016181">
    <property type="entry name" value="Acyl_CoA_acyltransferase"/>
</dbReference>
<evidence type="ECO:0000313" key="2">
    <source>
        <dbReference type="EMBL" id="PRH75972.1"/>
    </source>
</evidence>
<evidence type="ECO:0000259" key="1">
    <source>
        <dbReference type="PROSITE" id="PS51186"/>
    </source>
</evidence>
<dbReference type="GO" id="GO:0016747">
    <property type="term" value="F:acyltransferase activity, transferring groups other than amino-acyl groups"/>
    <property type="evidence" value="ECO:0007669"/>
    <property type="project" value="InterPro"/>
</dbReference>
<evidence type="ECO:0000313" key="3">
    <source>
        <dbReference type="Proteomes" id="UP000239322"/>
    </source>
</evidence>
<feature type="domain" description="N-acetyltransferase" evidence="1">
    <location>
        <begin position="1"/>
        <end position="159"/>
    </location>
</feature>
<gene>
    <name evidence="2" type="ORF">C6N75_28130</name>
</gene>
<dbReference type="InterPro" id="IPR000182">
    <property type="entry name" value="GNAT_dom"/>
</dbReference>
<dbReference type="Pfam" id="PF00583">
    <property type="entry name" value="Acetyltransf_1"/>
    <property type="match status" value="1"/>
</dbReference>
<dbReference type="EMBL" id="PVLV01000610">
    <property type="protein sequence ID" value="PRH75972.1"/>
    <property type="molecule type" value="Genomic_DNA"/>
</dbReference>
<dbReference type="PANTHER" id="PTHR43072:SF60">
    <property type="entry name" value="L-2,4-DIAMINOBUTYRIC ACID ACETYLTRANSFERASE"/>
    <property type="match status" value="1"/>
</dbReference>
<dbReference type="CDD" id="cd04301">
    <property type="entry name" value="NAT_SF"/>
    <property type="match status" value="1"/>
</dbReference>
<dbReference type="AlphaFoldDB" id="A0A2S9PNJ0"/>
<reference evidence="2 3" key="1">
    <citation type="submission" date="2018-03" db="EMBL/GenBank/DDBJ databases">
        <title>Novel Streptomyces sp. from soil.</title>
        <authorList>
            <person name="Tan G.Y.A."/>
            <person name="Lee Z.Y."/>
        </authorList>
    </citation>
    <scope>NUCLEOTIDE SEQUENCE [LARGE SCALE GENOMIC DNA]</scope>
    <source>
        <strain evidence="2 3">ST5x</strain>
    </source>
</reference>
<keyword evidence="3" id="KW-1185">Reference proteome</keyword>
<keyword evidence="2" id="KW-0808">Transferase</keyword>
<name>A0A2S9PNJ0_9ACTN</name>
<sequence length="189" mass="19815">MRPARAEDAERLGALDRATWSTLHSVQPAPQPPYDPFFDAAHRPEHYLVAEDEDGRIAGYIRLVPPTPLPSNAHVRAIQGLAVADRARGRGVARALLRAACAEAARQGAVRITLRVLGHNAPARALYASEGFAVEGVLPGEFLLRGAAADDVLMGRALDPAPPGGVLVDGVLMGRALDPDTAGTGTPPS</sequence>